<evidence type="ECO:0000256" key="4">
    <source>
        <dbReference type="ARBA" id="ARBA00022741"/>
    </source>
</evidence>
<keyword evidence="6" id="KW-0067">ATP-binding</keyword>
<evidence type="ECO:0000256" key="5">
    <source>
        <dbReference type="ARBA" id="ARBA00022777"/>
    </source>
</evidence>
<dbReference type="PANTHER" id="PTHR24345:SF0">
    <property type="entry name" value="CELL CYCLE SERINE_THREONINE-PROTEIN KINASE CDC5_MSD2"/>
    <property type="match status" value="1"/>
</dbReference>
<comment type="caution">
    <text evidence="9">The sequence shown here is derived from an EMBL/GenBank/DDBJ whole genome shotgun (WGS) entry which is preliminary data.</text>
</comment>
<evidence type="ECO:0000313" key="9">
    <source>
        <dbReference type="EMBL" id="RZF42321.1"/>
    </source>
</evidence>
<dbReference type="AlphaFoldDB" id="A0A482XAJ3"/>
<evidence type="ECO:0000313" key="10">
    <source>
        <dbReference type="Proteomes" id="UP000291343"/>
    </source>
</evidence>
<dbReference type="Gene3D" id="1.10.510.10">
    <property type="entry name" value="Transferase(Phosphotransferase) domain 1"/>
    <property type="match status" value="1"/>
</dbReference>
<feature type="domain" description="Protein kinase" evidence="7">
    <location>
        <begin position="1"/>
        <end position="117"/>
    </location>
</feature>
<sequence length="393" mass="45027">MTVKIADFGLATVCSGNQRRFTMCGTPNYIAPEVLAQKGHNSEVDIWATGCILYTLLVGTPPFQTESKQETYNRILNCEYTIPKIVPKTAANFISITLKVDPEKRPSIDQLSRKDFLTMGFIPKYLPSTCIIMPPRTQALVKNIDKKVHPLRDGDQSDTSTRTIKFTERELDEMLMKIKNCLKLIVIKSERDSGCDEDAEDPRLRPFIWVNSWTDFTHRYGFSFKYNDNSVGMRFNDNSTMIMLPSGKNGYYIPENNDTEYFFNVDQVPEELVKKLTIITSVRQFMFGALKNAFDNKSNEEQEPFSMLPILSKFYATQDVIAMYLTNAIFQVNFSDHIKLIICPVMDAITVLSHKNDQLRTYQMEILKTHGCSPMLHKKLKGIIPIVDKLMQS</sequence>
<dbReference type="GO" id="GO:0005524">
    <property type="term" value="F:ATP binding"/>
    <property type="evidence" value="ECO:0007669"/>
    <property type="project" value="UniProtKB-KW"/>
</dbReference>
<dbReference type="CDD" id="cd13117">
    <property type="entry name" value="POLO_box_2"/>
    <property type="match status" value="1"/>
</dbReference>
<dbReference type="InterPro" id="IPR033695">
    <property type="entry name" value="POLO_box_2"/>
</dbReference>
<dbReference type="SMART" id="SM00220">
    <property type="entry name" value="S_TKc"/>
    <property type="match status" value="1"/>
</dbReference>
<dbReference type="STRING" id="195883.A0A482XAJ3"/>
<dbReference type="EMBL" id="QKKF02015239">
    <property type="protein sequence ID" value="RZF42321.1"/>
    <property type="molecule type" value="Genomic_DNA"/>
</dbReference>
<feature type="domain" description="POLO box" evidence="8">
    <location>
        <begin position="209"/>
        <end position="288"/>
    </location>
</feature>
<dbReference type="CDD" id="cd13118">
    <property type="entry name" value="POLO_box_1"/>
    <property type="match status" value="1"/>
</dbReference>
<dbReference type="InterPro" id="IPR036947">
    <property type="entry name" value="POLO_box_dom_sf"/>
</dbReference>
<dbReference type="InterPro" id="IPR000959">
    <property type="entry name" value="POLO_box_dom"/>
</dbReference>
<dbReference type="GO" id="GO:0000922">
    <property type="term" value="C:spindle pole"/>
    <property type="evidence" value="ECO:0007669"/>
    <property type="project" value="TreeGrafter"/>
</dbReference>
<keyword evidence="4" id="KW-0547">Nucleotide-binding</keyword>
<keyword evidence="10" id="KW-1185">Reference proteome</keyword>
<dbReference type="InParanoid" id="A0A482XAJ3"/>
<evidence type="ECO:0000256" key="2">
    <source>
        <dbReference type="ARBA" id="ARBA00022679"/>
    </source>
</evidence>
<evidence type="ECO:0000256" key="3">
    <source>
        <dbReference type="ARBA" id="ARBA00022737"/>
    </source>
</evidence>
<dbReference type="InterPro" id="IPR011009">
    <property type="entry name" value="Kinase-like_dom_sf"/>
</dbReference>
<dbReference type="Pfam" id="PF00069">
    <property type="entry name" value="Pkinase"/>
    <property type="match status" value="1"/>
</dbReference>
<dbReference type="GO" id="GO:0000776">
    <property type="term" value="C:kinetochore"/>
    <property type="evidence" value="ECO:0007669"/>
    <property type="project" value="TreeGrafter"/>
</dbReference>
<dbReference type="PANTHER" id="PTHR24345">
    <property type="entry name" value="SERINE/THREONINE-PROTEIN KINASE PLK"/>
    <property type="match status" value="1"/>
</dbReference>
<gene>
    <name evidence="9" type="ORF">LSTR_LSTR003939</name>
</gene>
<dbReference type="Pfam" id="PF00659">
    <property type="entry name" value="POLO_box"/>
    <property type="match status" value="2"/>
</dbReference>
<dbReference type="GO" id="GO:0004674">
    <property type="term" value="F:protein serine/threonine kinase activity"/>
    <property type="evidence" value="ECO:0007669"/>
    <property type="project" value="UniProtKB-KW"/>
</dbReference>
<evidence type="ECO:0000256" key="6">
    <source>
        <dbReference type="ARBA" id="ARBA00022840"/>
    </source>
</evidence>
<dbReference type="SUPFAM" id="SSF56112">
    <property type="entry name" value="Protein kinase-like (PK-like)"/>
    <property type="match status" value="1"/>
</dbReference>
<feature type="domain" description="POLO box" evidence="8">
    <location>
        <begin position="311"/>
        <end position="392"/>
    </location>
</feature>
<keyword evidence="3" id="KW-0677">Repeat</keyword>
<dbReference type="Proteomes" id="UP000291343">
    <property type="component" value="Unassembled WGS sequence"/>
</dbReference>
<organism evidence="9 10">
    <name type="scientific">Laodelphax striatellus</name>
    <name type="common">Small brown planthopper</name>
    <name type="synonym">Delphax striatella</name>
    <dbReference type="NCBI Taxonomy" id="195883"/>
    <lineage>
        <taxon>Eukaryota</taxon>
        <taxon>Metazoa</taxon>
        <taxon>Ecdysozoa</taxon>
        <taxon>Arthropoda</taxon>
        <taxon>Hexapoda</taxon>
        <taxon>Insecta</taxon>
        <taxon>Pterygota</taxon>
        <taxon>Neoptera</taxon>
        <taxon>Paraneoptera</taxon>
        <taxon>Hemiptera</taxon>
        <taxon>Auchenorrhyncha</taxon>
        <taxon>Fulgoroidea</taxon>
        <taxon>Delphacidae</taxon>
        <taxon>Criomorphinae</taxon>
        <taxon>Laodelphax</taxon>
    </lineage>
</organism>
<evidence type="ECO:0000259" key="8">
    <source>
        <dbReference type="PROSITE" id="PS50078"/>
    </source>
</evidence>
<dbReference type="SMR" id="A0A482XAJ3"/>
<dbReference type="OrthoDB" id="408964at2759"/>
<dbReference type="GO" id="GO:0005634">
    <property type="term" value="C:nucleus"/>
    <property type="evidence" value="ECO:0007669"/>
    <property type="project" value="TreeGrafter"/>
</dbReference>
<dbReference type="InterPro" id="IPR000719">
    <property type="entry name" value="Prot_kinase_dom"/>
</dbReference>
<evidence type="ECO:0000259" key="7">
    <source>
        <dbReference type="PROSITE" id="PS50011"/>
    </source>
</evidence>
<keyword evidence="5" id="KW-0418">Kinase</keyword>
<dbReference type="InterPro" id="IPR033701">
    <property type="entry name" value="POLO_box_1"/>
</dbReference>
<proteinExistence type="predicted"/>
<accession>A0A482XAJ3</accession>
<keyword evidence="2" id="KW-0808">Transferase</keyword>
<dbReference type="SUPFAM" id="SSF82615">
    <property type="entry name" value="Polo-box domain"/>
    <property type="match status" value="2"/>
</dbReference>
<evidence type="ECO:0000256" key="1">
    <source>
        <dbReference type="ARBA" id="ARBA00022527"/>
    </source>
</evidence>
<reference evidence="9 10" key="1">
    <citation type="journal article" date="2017" name="Gigascience">
        <title>Genome sequence of the small brown planthopper, Laodelphax striatellus.</title>
        <authorList>
            <person name="Zhu J."/>
            <person name="Jiang F."/>
            <person name="Wang X."/>
            <person name="Yang P."/>
            <person name="Bao Y."/>
            <person name="Zhao W."/>
            <person name="Wang W."/>
            <person name="Lu H."/>
            <person name="Wang Q."/>
            <person name="Cui N."/>
            <person name="Li J."/>
            <person name="Chen X."/>
            <person name="Luo L."/>
            <person name="Yu J."/>
            <person name="Kang L."/>
            <person name="Cui F."/>
        </authorList>
    </citation>
    <scope>NUCLEOTIDE SEQUENCE [LARGE SCALE GENOMIC DNA]</scope>
    <source>
        <strain evidence="9">Lst14</strain>
    </source>
</reference>
<dbReference type="GO" id="GO:0005737">
    <property type="term" value="C:cytoplasm"/>
    <property type="evidence" value="ECO:0007669"/>
    <property type="project" value="TreeGrafter"/>
</dbReference>
<dbReference type="PROSITE" id="PS50011">
    <property type="entry name" value="PROTEIN_KINASE_DOM"/>
    <property type="match status" value="1"/>
</dbReference>
<name>A0A482XAJ3_LAOST</name>
<dbReference type="GO" id="GO:0007052">
    <property type="term" value="P:mitotic spindle organization"/>
    <property type="evidence" value="ECO:0007669"/>
    <property type="project" value="TreeGrafter"/>
</dbReference>
<protein>
    <submittedName>
        <fullName evidence="9">Uncharacterized protein</fullName>
    </submittedName>
</protein>
<dbReference type="Gene3D" id="3.30.1120.30">
    <property type="entry name" value="POLO box domain"/>
    <property type="match status" value="2"/>
</dbReference>
<keyword evidence="1" id="KW-0723">Serine/threonine-protein kinase</keyword>
<dbReference type="PROSITE" id="PS50078">
    <property type="entry name" value="POLO_BOX"/>
    <property type="match status" value="2"/>
</dbReference>